<dbReference type="AlphaFoldDB" id="A0A497Y365"/>
<dbReference type="Proteomes" id="UP000273898">
    <property type="component" value="Unassembled WGS sequence"/>
</dbReference>
<comment type="caution">
    <text evidence="1">The sequence shown here is derived from an EMBL/GenBank/DDBJ whole genome shotgun (WGS) entry which is preliminary data.</text>
</comment>
<dbReference type="OrthoDB" id="7541663at2"/>
<dbReference type="Pfam" id="PF12686">
    <property type="entry name" value="DUF3800"/>
    <property type="match status" value="1"/>
</dbReference>
<reference evidence="1 3" key="1">
    <citation type="submission" date="2018-10" db="EMBL/GenBank/DDBJ databases">
        <title>Genomic Encyclopedia of Archaeal and Bacterial Type Strains, Phase II (KMG-II): from individual species to whole genera.</title>
        <authorList>
            <person name="Goeker M."/>
        </authorList>
    </citation>
    <scope>NUCLEOTIDE SEQUENCE [LARGE SCALE GENOMIC DNA]</scope>
    <source>
        <strain evidence="1 3">DSM 19624</strain>
    </source>
</reference>
<reference evidence="2 4" key="2">
    <citation type="submission" date="2019-03" db="EMBL/GenBank/DDBJ databases">
        <authorList>
            <person name="He R.-H."/>
        </authorList>
    </citation>
    <scope>NUCLEOTIDE SEQUENCE [LARGE SCALE GENOMIC DNA]</scope>
    <source>
        <strain evidence="2 4">DSM 19624</strain>
    </source>
</reference>
<evidence type="ECO:0000313" key="3">
    <source>
        <dbReference type="Proteomes" id="UP000273898"/>
    </source>
</evidence>
<name>A0A497Y365_9SPHI</name>
<sequence>MKTLDVTDVHEGTKLMNPDVDFDGNYTFYYDETNNIKKLHLKGGGFNVAFTSNFILGGLCFSGVKPDISDVFDGIKLQDNVNEVKFKHLATGDFLDCLKSSKLASFLTYIVNSPLYLHYSSLNLLYFSIVDIVDSMLNNTDQYEHHGFGFDRYLKNILYKVCKENIKPITDLFFILDYPNISRENLNEFIKELAKIIEDYKPSAEDKYGLSVLKILLKKSLDESLIFVQDETDHLLIGGLDQFYWRPVYSFGNSSHHFDNEDDIKKEMENLKIIVSGKVISNYTFSDSKDDIYTQCSDIIVGLIGKLSKFINTNSKEQIVEIVESLNSQQLINLDLYLDLYVKSLKRNIGFIHSTDSDEELLKHNLLCDLRGKKIS</sequence>
<accession>A0A497Y365</accession>
<gene>
    <name evidence="1" type="ORF">BCL90_2418</name>
    <name evidence="2" type="ORF">E3V97_05200</name>
</gene>
<evidence type="ECO:0000313" key="2">
    <source>
        <dbReference type="EMBL" id="TFB33445.1"/>
    </source>
</evidence>
<dbReference type="EMBL" id="RCCK01000011">
    <property type="protein sequence ID" value="RLJ77333.1"/>
    <property type="molecule type" value="Genomic_DNA"/>
</dbReference>
<dbReference type="InterPro" id="IPR024524">
    <property type="entry name" value="DUF3800"/>
</dbReference>
<evidence type="ECO:0000313" key="4">
    <source>
        <dbReference type="Proteomes" id="UP000297429"/>
    </source>
</evidence>
<keyword evidence="4" id="KW-1185">Reference proteome</keyword>
<evidence type="ECO:0000313" key="1">
    <source>
        <dbReference type="EMBL" id="RLJ77333.1"/>
    </source>
</evidence>
<dbReference type="EMBL" id="SOPX01000001">
    <property type="protein sequence ID" value="TFB33445.1"/>
    <property type="molecule type" value="Genomic_DNA"/>
</dbReference>
<dbReference type="RefSeq" id="WP_121284091.1">
    <property type="nucleotide sequence ID" value="NZ_RCCK01000011.1"/>
</dbReference>
<protein>
    <submittedName>
        <fullName evidence="1">Uncharacterized protein</fullName>
    </submittedName>
</protein>
<dbReference type="Proteomes" id="UP000297429">
    <property type="component" value="Unassembled WGS sequence"/>
</dbReference>
<organism evidence="1 3">
    <name type="scientific">Pedobacter alluvionis</name>
    <dbReference type="NCBI Taxonomy" id="475253"/>
    <lineage>
        <taxon>Bacteria</taxon>
        <taxon>Pseudomonadati</taxon>
        <taxon>Bacteroidota</taxon>
        <taxon>Sphingobacteriia</taxon>
        <taxon>Sphingobacteriales</taxon>
        <taxon>Sphingobacteriaceae</taxon>
        <taxon>Pedobacter</taxon>
    </lineage>
</organism>
<proteinExistence type="predicted"/>